<dbReference type="Pfam" id="PF10737">
    <property type="entry name" value="GerPC"/>
    <property type="match status" value="1"/>
</dbReference>
<evidence type="ECO:0000256" key="1">
    <source>
        <dbReference type="SAM" id="Coils"/>
    </source>
</evidence>
<dbReference type="RefSeq" id="WP_046131285.1">
    <property type="nucleotide sequence ID" value="NZ_CP035232.1"/>
</dbReference>
<evidence type="ECO:0000313" key="2">
    <source>
        <dbReference type="EMBL" id="QAT64551.1"/>
    </source>
</evidence>
<name>A0AAJ3YWS1_9BACI</name>
<reference evidence="2 3" key="1">
    <citation type="submission" date="2019-01" db="EMBL/GenBank/DDBJ databases">
        <title>Genome sequence of Bacillus glycinifermentans SRCM103574.</title>
        <authorList>
            <person name="Kong H.-J."/>
            <person name="Jeong S.-Y."/>
            <person name="Jeong D.-Y."/>
        </authorList>
    </citation>
    <scope>NUCLEOTIDE SEQUENCE [LARGE SCALE GENOMIC DNA]</scope>
    <source>
        <strain evidence="2 3">SRCM103574</strain>
    </source>
</reference>
<organism evidence="2 3">
    <name type="scientific">Bacillus glycinifermentans</name>
    <dbReference type="NCBI Taxonomy" id="1664069"/>
    <lineage>
        <taxon>Bacteria</taxon>
        <taxon>Bacillati</taxon>
        <taxon>Bacillota</taxon>
        <taxon>Bacilli</taxon>
        <taxon>Bacillales</taxon>
        <taxon>Bacillaceae</taxon>
        <taxon>Bacillus</taxon>
    </lineage>
</organism>
<dbReference type="KEGG" id="bgy:BGLY_1190"/>
<dbReference type="Proteomes" id="UP000288675">
    <property type="component" value="Chromosome"/>
</dbReference>
<accession>A0AAJ3YWS1</accession>
<dbReference type="GeneID" id="82852286"/>
<proteinExistence type="predicted"/>
<gene>
    <name evidence="2" type="ORF">EQZ20_06285</name>
</gene>
<keyword evidence="1" id="KW-0175">Coiled coil</keyword>
<evidence type="ECO:0000313" key="3">
    <source>
        <dbReference type="Proteomes" id="UP000288675"/>
    </source>
</evidence>
<dbReference type="EMBL" id="CP035232">
    <property type="protein sequence ID" value="QAT64551.1"/>
    <property type="molecule type" value="Genomic_DNA"/>
</dbReference>
<protein>
    <submittedName>
        <fullName evidence="2">Spore gernimation protein GerPC</fullName>
    </submittedName>
</protein>
<feature type="coiled-coil region" evidence="1">
    <location>
        <begin position="16"/>
        <end position="43"/>
    </location>
</feature>
<sequence length="204" mass="23999">MNQMNPSYSQNAYGVLQQQAAQIQQLERQMIAIQTELNRMKENPGTRIDRVEYKFDQLKIERLEGTLNIGLNPAEQEQVENFQIGQQPPEIGMLQQEMDGQLLQHARLLVDAYLNEEIPHHLEQLESRYDSKLDETNRHHIIEDIRKQIDSRLRYYAKHLKPGEFGNPREHAEKLAEHVKRDIIRAIEHFLQAIPDEMKGNENE</sequence>
<dbReference type="AlphaFoldDB" id="A0AAJ3YWS1"/>
<dbReference type="InterPro" id="IPR019673">
    <property type="entry name" value="Spore_germination_GerPC"/>
</dbReference>